<feature type="transmembrane region" description="Helical" evidence="1">
    <location>
        <begin position="98"/>
        <end position="118"/>
    </location>
</feature>
<proteinExistence type="predicted"/>
<comment type="caution">
    <text evidence="2">The sequence shown here is derived from an EMBL/GenBank/DDBJ whole genome shotgun (WGS) entry which is preliminary data.</text>
</comment>
<organism evidence="2 3">
    <name type="scientific">Psychromonas arctica</name>
    <dbReference type="NCBI Taxonomy" id="168275"/>
    <lineage>
        <taxon>Bacteria</taxon>
        <taxon>Pseudomonadati</taxon>
        <taxon>Pseudomonadota</taxon>
        <taxon>Gammaproteobacteria</taxon>
        <taxon>Alteromonadales</taxon>
        <taxon>Psychromonadaceae</taxon>
        <taxon>Psychromonas</taxon>
    </lineage>
</organism>
<protein>
    <submittedName>
        <fullName evidence="2">Uncharacterized protein</fullName>
    </submittedName>
</protein>
<feature type="transmembrane region" description="Helical" evidence="1">
    <location>
        <begin position="20"/>
        <end position="37"/>
    </location>
</feature>
<keyword evidence="1" id="KW-0812">Transmembrane</keyword>
<keyword evidence="1" id="KW-0472">Membrane</keyword>
<evidence type="ECO:0000313" key="3">
    <source>
        <dbReference type="Proteomes" id="UP001366060"/>
    </source>
</evidence>
<feature type="transmembrane region" description="Helical" evidence="1">
    <location>
        <begin position="138"/>
        <end position="160"/>
    </location>
</feature>
<keyword evidence="3" id="KW-1185">Reference proteome</keyword>
<gene>
    <name evidence="2" type="ORF">V6255_04990</name>
</gene>
<evidence type="ECO:0000256" key="1">
    <source>
        <dbReference type="SAM" id="Phobius"/>
    </source>
</evidence>
<evidence type="ECO:0000313" key="2">
    <source>
        <dbReference type="EMBL" id="MEL0658493.1"/>
    </source>
</evidence>
<accession>A0ABU9H9T7</accession>
<name>A0ABU9H9T7_9GAMM</name>
<reference evidence="2 3" key="1">
    <citation type="submission" date="2024-02" db="EMBL/GenBank/DDBJ databases">
        <title>Bacteria isolated from the canopy kelp, Nereocystis luetkeana.</title>
        <authorList>
            <person name="Pfister C.A."/>
            <person name="Younker I.T."/>
            <person name="Light S.H."/>
        </authorList>
    </citation>
    <scope>NUCLEOTIDE SEQUENCE [LARGE SCALE GENOMIC DNA]</scope>
    <source>
        <strain evidence="2 3">TI.2.07</strain>
    </source>
</reference>
<dbReference type="RefSeq" id="WP_341627146.1">
    <property type="nucleotide sequence ID" value="NZ_JBAKBA010000008.1"/>
</dbReference>
<sequence length="184" mass="20784">MIDLLFKTKEIILDNKKSMLLHLLYLSAGFFIAYHSYPTINLSLFEPVLGTLQNVSAAVFTLAGIWIAYSYKEAIGAFTDSKNISLIKGTESYESIKMLVLTIFSSAFVLVWILIINLSKPIIISNPIFHPYITELKVGFITLVFYLTIIQLKAILNIMVNNFNFVFSLASKKAEREVTDDLSK</sequence>
<keyword evidence="1" id="KW-1133">Transmembrane helix</keyword>
<dbReference type="EMBL" id="JBAKBA010000008">
    <property type="protein sequence ID" value="MEL0658493.1"/>
    <property type="molecule type" value="Genomic_DNA"/>
</dbReference>
<dbReference type="Proteomes" id="UP001366060">
    <property type="component" value="Unassembled WGS sequence"/>
</dbReference>
<feature type="transmembrane region" description="Helical" evidence="1">
    <location>
        <begin position="49"/>
        <end position="69"/>
    </location>
</feature>